<keyword evidence="1" id="KW-1133">Transmembrane helix</keyword>
<reference evidence="2 3" key="1">
    <citation type="submission" date="2015-01" db="EMBL/GenBank/DDBJ databases">
        <title>Evolution of Trichinella species and genotypes.</title>
        <authorList>
            <person name="Korhonen P.K."/>
            <person name="Edoardo P."/>
            <person name="Giuseppe L.R."/>
            <person name="Gasser R.B."/>
        </authorList>
    </citation>
    <scope>NUCLEOTIDE SEQUENCE [LARGE SCALE GENOMIC DNA]</scope>
    <source>
        <strain evidence="2">ISS1980</strain>
    </source>
</reference>
<comment type="caution">
    <text evidence="2">The sequence shown here is derived from an EMBL/GenBank/DDBJ whole genome shotgun (WGS) entry which is preliminary data.</text>
</comment>
<evidence type="ECO:0000256" key="1">
    <source>
        <dbReference type="SAM" id="Phobius"/>
    </source>
</evidence>
<accession>A0A0V1N390</accession>
<dbReference type="EMBL" id="JYDO01000012">
    <property type="protein sequence ID" value="KRZ78519.1"/>
    <property type="molecule type" value="Genomic_DNA"/>
</dbReference>
<dbReference type="AlphaFoldDB" id="A0A0V1N390"/>
<sequence length="102" mass="11923">MQSTVIIRINTRPSSSREYEHRRRAGTLRLSTFQINFIQKMWKRPLVRIPLLVDLLICALLQSVQNNLERKQNVKRYLTCNDVLCLGHSFVIVFSQIIVLLG</sequence>
<evidence type="ECO:0000313" key="3">
    <source>
        <dbReference type="Proteomes" id="UP000054843"/>
    </source>
</evidence>
<name>A0A0V1N390_9BILA</name>
<protein>
    <submittedName>
        <fullName evidence="2">Uncharacterized protein</fullName>
    </submittedName>
</protein>
<dbReference type="OrthoDB" id="5920748at2759"/>
<evidence type="ECO:0000313" key="2">
    <source>
        <dbReference type="EMBL" id="KRZ78519.1"/>
    </source>
</evidence>
<organism evidence="2 3">
    <name type="scientific">Trichinella papuae</name>
    <dbReference type="NCBI Taxonomy" id="268474"/>
    <lineage>
        <taxon>Eukaryota</taxon>
        <taxon>Metazoa</taxon>
        <taxon>Ecdysozoa</taxon>
        <taxon>Nematoda</taxon>
        <taxon>Enoplea</taxon>
        <taxon>Dorylaimia</taxon>
        <taxon>Trichinellida</taxon>
        <taxon>Trichinellidae</taxon>
        <taxon>Trichinella</taxon>
    </lineage>
</organism>
<keyword evidence="1" id="KW-0472">Membrane</keyword>
<proteinExistence type="predicted"/>
<feature type="transmembrane region" description="Helical" evidence="1">
    <location>
        <begin position="76"/>
        <end position="101"/>
    </location>
</feature>
<gene>
    <name evidence="2" type="ORF">T10_13565</name>
</gene>
<keyword evidence="3" id="KW-1185">Reference proteome</keyword>
<keyword evidence="1" id="KW-0812">Transmembrane</keyword>
<dbReference type="Proteomes" id="UP000054843">
    <property type="component" value="Unassembled WGS sequence"/>
</dbReference>